<proteinExistence type="predicted"/>
<dbReference type="SUPFAM" id="SSF56801">
    <property type="entry name" value="Acetyl-CoA synthetase-like"/>
    <property type="match status" value="1"/>
</dbReference>
<dbReference type="Pfam" id="PF14535">
    <property type="entry name" value="AMP-binding_C_2"/>
    <property type="match status" value="1"/>
</dbReference>
<dbReference type="Pfam" id="PF00501">
    <property type="entry name" value="AMP-binding"/>
    <property type="match status" value="1"/>
</dbReference>
<dbReference type="InterPro" id="IPR028154">
    <property type="entry name" value="AMP-dep_Lig_C"/>
</dbReference>
<dbReference type="InterPro" id="IPR000873">
    <property type="entry name" value="AMP-dep_synth/lig_dom"/>
</dbReference>
<evidence type="ECO:0000313" key="3">
    <source>
        <dbReference type="EMBL" id="MFC3229728.1"/>
    </source>
</evidence>
<dbReference type="Gene3D" id="3.40.50.12780">
    <property type="entry name" value="N-terminal domain of ligase-like"/>
    <property type="match status" value="1"/>
</dbReference>
<dbReference type="EMBL" id="JBHRTR010000034">
    <property type="protein sequence ID" value="MFC3229728.1"/>
    <property type="molecule type" value="Genomic_DNA"/>
</dbReference>
<gene>
    <name evidence="3" type="ORF">ACFOGJ_20940</name>
</gene>
<name>A0ABV7L524_9PROT</name>
<accession>A0ABV7L524</accession>
<feature type="domain" description="AMP-dependent ligase C-terminal" evidence="2">
    <location>
        <begin position="350"/>
        <end position="440"/>
    </location>
</feature>
<dbReference type="InterPro" id="IPR042099">
    <property type="entry name" value="ANL_N_sf"/>
</dbReference>
<sequence>MGQPNATMLHPEMEALDRDDLQAIQHAKLAKLGARLAAAPEWVAQFAKGGVHPKDLADPQALASVPFLDKSQLRERYPFPMLTEDVGRVTRFCATSGTTGLPVLFGYTDWDMKGLLAKQVARQLYAHGLRPGHRGYNGFGFGLWVGGLAYDLGMAELGVINFPVGPGRSDLVAEWMRDMQWDLATVSPVFLASLIRAAREKGIDPKTEWRLRFAVIGGQSVSRAFRDELEAELPDGFKSFNTYGTTEAGGPIVSVACPHSHENDEMHLINEDSVLTEILDPDTFKPVGPGEIGEIVVTTLDKQASPVVRWRTRDLVRISDQPWDCPCGRKGMAKIGRIIGRSDDMLKVRGVLVYPSQIEDVVAGTPGTVKEAWQIYVDSLEVSPKEMVVAIEHERSYNGSADDLAGTVGRALQSRLGLKVPVECHPEGTLPRYEAKAQRVQVRK</sequence>
<reference evidence="4" key="1">
    <citation type="journal article" date="2019" name="Int. J. Syst. Evol. Microbiol.">
        <title>The Global Catalogue of Microorganisms (GCM) 10K type strain sequencing project: providing services to taxonomists for standard genome sequencing and annotation.</title>
        <authorList>
            <consortium name="The Broad Institute Genomics Platform"/>
            <consortium name="The Broad Institute Genome Sequencing Center for Infectious Disease"/>
            <person name="Wu L."/>
            <person name="Ma J."/>
        </authorList>
    </citation>
    <scope>NUCLEOTIDE SEQUENCE [LARGE SCALE GENOMIC DNA]</scope>
    <source>
        <strain evidence="4">KCTC 42964</strain>
    </source>
</reference>
<keyword evidence="3" id="KW-0436">Ligase</keyword>
<evidence type="ECO:0000313" key="4">
    <source>
        <dbReference type="Proteomes" id="UP001595528"/>
    </source>
</evidence>
<dbReference type="Gene3D" id="3.30.300.30">
    <property type="match status" value="1"/>
</dbReference>
<dbReference type="GO" id="GO:0016874">
    <property type="term" value="F:ligase activity"/>
    <property type="evidence" value="ECO:0007669"/>
    <property type="project" value="UniProtKB-KW"/>
</dbReference>
<dbReference type="PANTHER" id="PTHR43845">
    <property type="entry name" value="BLR5969 PROTEIN"/>
    <property type="match status" value="1"/>
</dbReference>
<comment type="caution">
    <text evidence="3">The sequence shown here is derived from an EMBL/GenBank/DDBJ whole genome shotgun (WGS) entry which is preliminary data.</text>
</comment>
<dbReference type="InterPro" id="IPR045851">
    <property type="entry name" value="AMP-bd_C_sf"/>
</dbReference>
<evidence type="ECO:0000259" key="1">
    <source>
        <dbReference type="Pfam" id="PF00501"/>
    </source>
</evidence>
<keyword evidence="4" id="KW-1185">Reference proteome</keyword>
<feature type="domain" description="AMP-dependent synthetase/ligase" evidence="1">
    <location>
        <begin position="170"/>
        <end position="298"/>
    </location>
</feature>
<protein>
    <submittedName>
        <fullName evidence="3">Phenylacetate--CoA ligase family protein</fullName>
    </submittedName>
</protein>
<organism evidence="3 4">
    <name type="scientific">Marinibaculum pumilum</name>
    <dbReference type="NCBI Taxonomy" id="1766165"/>
    <lineage>
        <taxon>Bacteria</taxon>
        <taxon>Pseudomonadati</taxon>
        <taxon>Pseudomonadota</taxon>
        <taxon>Alphaproteobacteria</taxon>
        <taxon>Rhodospirillales</taxon>
        <taxon>Rhodospirillaceae</taxon>
        <taxon>Marinibaculum</taxon>
    </lineage>
</organism>
<dbReference type="RefSeq" id="WP_379904202.1">
    <property type="nucleotide sequence ID" value="NZ_JBHRTR010000034.1"/>
</dbReference>
<dbReference type="PANTHER" id="PTHR43845:SF1">
    <property type="entry name" value="BLR5969 PROTEIN"/>
    <property type="match status" value="1"/>
</dbReference>
<dbReference type="Proteomes" id="UP001595528">
    <property type="component" value="Unassembled WGS sequence"/>
</dbReference>
<evidence type="ECO:0000259" key="2">
    <source>
        <dbReference type="Pfam" id="PF14535"/>
    </source>
</evidence>